<evidence type="ECO:0000313" key="3">
    <source>
        <dbReference type="EMBL" id="HCL03683.1"/>
    </source>
</evidence>
<evidence type="ECO:0000259" key="2">
    <source>
        <dbReference type="SMART" id="SM00642"/>
    </source>
</evidence>
<dbReference type="PANTHER" id="PTHR43002">
    <property type="entry name" value="GLYCOGEN DEBRANCHING ENZYME"/>
    <property type="match status" value="1"/>
</dbReference>
<comment type="similarity">
    <text evidence="1">Belongs to the glycosyl hydrolase 13 family.</text>
</comment>
<dbReference type="SUPFAM" id="SSF81296">
    <property type="entry name" value="E set domains"/>
    <property type="match status" value="1"/>
</dbReference>
<comment type="caution">
    <text evidence="3">The sequence shown here is derived from an EMBL/GenBank/DDBJ whole genome shotgun (WGS) entry which is preliminary data.</text>
</comment>
<dbReference type="SMART" id="SM00642">
    <property type="entry name" value="Aamy"/>
    <property type="match status" value="1"/>
</dbReference>
<sequence length="645" mass="73723">MGRFEKPKKEEYQLPKMLGVEKQGNNLVFSVAVPNATECSLKLYSKKDVSIIRTISMQKSLRFGNIFSALVPESEASEILGYRYEAFGEEFVDPYATKILGREQYGMAPYVIGDNNDTLHGLLGSWETYDYYWGEDTPLSHAYSDLILYKLHVRGYTKSDDSKVQHKGTYKGIIEKIPYFKELGINALFLMPCVEFNERMEPKPCLSELPNATNEYHKRNSFLMYDSNLDCKLNFWGYTTDSFYFAPKSSYASSPNDASMEFKEMVEKLHENGIEVLLDMNFPREMIVQCILDCLRYWAHHYHIDGFRTNAEESIQQSFAMDSYLVGVKLFSTHWNIGAIYGRETVPNKKTFADYNDGFLIDARRFLKGDEGQIGQIMARIRENPEKSGVINYITDHNGFTLADLYSFDCKHNEANKEGNRDGTDFNYSWNCGVEGDTNRRKIKELRLQMMKNAFMLLFLSQGTPMILQGDEFGNSQDGNNNAYCQDNSIGWVSWSEKKKQNELFSFVKQLIKFRKVHPVLHNIRELSGIDILSCGCPDISYHGSKAWYPDISHSSRTLGVLLHGAFALKDKTTSDASCYIAMNAHWEEHSFALPSFHTTSEWKLALSSKEGKLFDGGGDGKESYKTSVIVPARTIQVFLCETVK</sequence>
<reference evidence="3 4" key="1">
    <citation type="journal article" date="2018" name="Nat. Biotechnol.">
        <title>A standardized bacterial taxonomy based on genome phylogeny substantially revises the tree of life.</title>
        <authorList>
            <person name="Parks D.H."/>
            <person name="Chuvochina M."/>
            <person name="Waite D.W."/>
            <person name="Rinke C."/>
            <person name="Skarshewski A."/>
            <person name="Chaumeil P.A."/>
            <person name="Hugenholtz P."/>
        </authorList>
    </citation>
    <scope>NUCLEOTIDE SEQUENCE [LARGE SCALE GENOMIC DNA]</scope>
    <source>
        <strain evidence="3">UBA11728</strain>
    </source>
</reference>
<proteinExistence type="inferred from homology"/>
<dbReference type="InterPro" id="IPR017853">
    <property type="entry name" value="GH"/>
</dbReference>
<dbReference type="Gene3D" id="3.20.20.80">
    <property type="entry name" value="Glycosidases"/>
    <property type="match status" value="2"/>
</dbReference>
<organism evidence="3 4">
    <name type="scientific">Lachnoclostridium phytofermentans</name>
    <dbReference type="NCBI Taxonomy" id="66219"/>
    <lineage>
        <taxon>Bacteria</taxon>
        <taxon>Bacillati</taxon>
        <taxon>Bacillota</taxon>
        <taxon>Clostridia</taxon>
        <taxon>Lachnospirales</taxon>
        <taxon>Lachnospiraceae</taxon>
    </lineage>
</organism>
<evidence type="ECO:0000256" key="1">
    <source>
        <dbReference type="ARBA" id="ARBA00008061"/>
    </source>
</evidence>
<dbReference type="SUPFAM" id="SSF51445">
    <property type="entry name" value="(Trans)glycosidases"/>
    <property type="match status" value="1"/>
</dbReference>
<evidence type="ECO:0000313" key="4">
    <source>
        <dbReference type="Proteomes" id="UP000262969"/>
    </source>
</evidence>
<name>A0A3D2XAQ6_9FIRM</name>
<dbReference type="InterPro" id="IPR013780">
    <property type="entry name" value="Glyco_hydro_b"/>
</dbReference>
<gene>
    <name evidence="3" type="ORF">DHW61_14980</name>
</gene>
<dbReference type="InterPro" id="IPR014756">
    <property type="entry name" value="Ig_E-set"/>
</dbReference>
<dbReference type="Proteomes" id="UP000262969">
    <property type="component" value="Unassembled WGS sequence"/>
</dbReference>
<dbReference type="Gene3D" id="2.60.40.10">
    <property type="entry name" value="Immunoglobulins"/>
    <property type="match status" value="1"/>
</dbReference>
<dbReference type="InterPro" id="IPR013783">
    <property type="entry name" value="Ig-like_fold"/>
</dbReference>
<protein>
    <recommendedName>
        <fullName evidence="2">Glycosyl hydrolase family 13 catalytic domain-containing protein</fullName>
    </recommendedName>
</protein>
<dbReference type="AlphaFoldDB" id="A0A3D2XAQ6"/>
<dbReference type="Gene3D" id="2.60.40.1180">
    <property type="entry name" value="Golgi alpha-mannosidase II"/>
    <property type="match status" value="1"/>
</dbReference>
<dbReference type="Pfam" id="PF00128">
    <property type="entry name" value="Alpha-amylase"/>
    <property type="match status" value="1"/>
</dbReference>
<dbReference type="GO" id="GO:0005975">
    <property type="term" value="P:carbohydrate metabolic process"/>
    <property type="evidence" value="ECO:0007669"/>
    <property type="project" value="InterPro"/>
</dbReference>
<dbReference type="EMBL" id="DPVV01000495">
    <property type="protein sequence ID" value="HCL03683.1"/>
    <property type="molecule type" value="Genomic_DNA"/>
</dbReference>
<dbReference type="InterPro" id="IPR006047">
    <property type="entry name" value="GH13_cat_dom"/>
</dbReference>
<dbReference type="SUPFAM" id="SSF51011">
    <property type="entry name" value="Glycosyl hydrolase domain"/>
    <property type="match status" value="1"/>
</dbReference>
<accession>A0A3D2XAQ6</accession>
<feature type="domain" description="Glycosyl hydrolase family 13 catalytic" evidence="2">
    <location>
        <begin position="150"/>
        <end position="515"/>
    </location>
</feature>